<name>A0A0S3S205_PHAAN</name>
<dbReference type="Proteomes" id="UP000291084">
    <property type="component" value="Chromosome 5"/>
</dbReference>
<keyword evidence="1" id="KW-0812">Transmembrane</keyword>
<evidence type="ECO:0000313" key="3">
    <source>
        <dbReference type="Proteomes" id="UP000291084"/>
    </source>
</evidence>
<reference evidence="2 3" key="1">
    <citation type="journal article" date="2015" name="Sci. Rep.">
        <title>The power of single molecule real-time sequencing technology in the de novo assembly of a eukaryotic genome.</title>
        <authorList>
            <person name="Sakai H."/>
            <person name="Naito K."/>
            <person name="Ogiso-Tanaka E."/>
            <person name="Takahashi Y."/>
            <person name="Iseki K."/>
            <person name="Muto C."/>
            <person name="Satou K."/>
            <person name="Teruya K."/>
            <person name="Shiroma A."/>
            <person name="Shimoji M."/>
            <person name="Hirano T."/>
            <person name="Itoh T."/>
            <person name="Kaga A."/>
            <person name="Tomooka N."/>
        </authorList>
    </citation>
    <scope>NUCLEOTIDE SEQUENCE [LARGE SCALE GENOMIC DNA]</scope>
    <source>
        <strain evidence="3">cv. Shumari</strain>
    </source>
</reference>
<keyword evidence="3" id="KW-1185">Reference proteome</keyword>
<dbReference type="EMBL" id="AP015038">
    <property type="protein sequence ID" value="BAT86861.1"/>
    <property type="molecule type" value="Genomic_DNA"/>
</dbReference>
<proteinExistence type="predicted"/>
<evidence type="ECO:0000313" key="2">
    <source>
        <dbReference type="EMBL" id="BAT86861.1"/>
    </source>
</evidence>
<protein>
    <submittedName>
        <fullName evidence="2">Uncharacterized protein</fullName>
    </submittedName>
</protein>
<gene>
    <name evidence="2" type="primary">Vigan.05G018700</name>
    <name evidence="2" type="ORF">VIGAN_05018700</name>
</gene>
<evidence type="ECO:0000256" key="1">
    <source>
        <dbReference type="SAM" id="Phobius"/>
    </source>
</evidence>
<organism evidence="2 3">
    <name type="scientific">Vigna angularis var. angularis</name>
    <dbReference type="NCBI Taxonomy" id="157739"/>
    <lineage>
        <taxon>Eukaryota</taxon>
        <taxon>Viridiplantae</taxon>
        <taxon>Streptophyta</taxon>
        <taxon>Embryophyta</taxon>
        <taxon>Tracheophyta</taxon>
        <taxon>Spermatophyta</taxon>
        <taxon>Magnoliopsida</taxon>
        <taxon>eudicotyledons</taxon>
        <taxon>Gunneridae</taxon>
        <taxon>Pentapetalae</taxon>
        <taxon>rosids</taxon>
        <taxon>fabids</taxon>
        <taxon>Fabales</taxon>
        <taxon>Fabaceae</taxon>
        <taxon>Papilionoideae</taxon>
        <taxon>50 kb inversion clade</taxon>
        <taxon>NPAAA clade</taxon>
        <taxon>indigoferoid/millettioid clade</taxon>
        <taxon>Phaseoleae</taxon>
        <taxon>Vigna</taxon>
    </lineage>
</organism>
<feature type="transmembrane region" description="Helical" evidence="1">
    <location>
        <begin position="46"/>
        <end position="64"/>
    </location>
</feature>
<dbReference type="AlphaFoldDB" id="A0A0S3S205"/>
<keyword evidence="1" id="KW-0472">Membrane</keyword>
<sequence>MADLKETTTSVATRSGLLIKSISIAFQQIGENCSCFYAAKGRWCTTATWEILLLFLVLCFPCRFRNLWRRKNMEAVARF</sequence>
<accession>A0A0S3S205</accession>
<keyword evidence="1" id="KW-1133">Transmembrane helix</keyword>